<dbReference type="SUPFAM" id="SSF51735">
    <property type="entry name" value="NAD(P)-binding Rossmann-fold domains"/>
    <property type="match status" value="1"/>
</dbReference>
<dbReference type="PRINTS" id="PR00081">
    <property type="entry name" value="GDHRDH"/>
</dbReference>
<keyword evidence="2" id="KW-0560">Oxidoreductase</keyword>
<dbReference type="EMBL" id="UINC01000315">
    <property type="protein sequence ID" value="SUZ53115.1"/>
    <property type="molecule type" value="Genomic_DNA"/>
</dbReference>
<dbReference type="PROSITE" id="PS00061">
    <property type="entry name" value="ADH_SHORT"/>
    <property type="match status" value="1"/>
</dbReference>
<evidence type="ECO:0000313" key="3">
    <source>
        <dbReference type="EMBL" id="SUZ53115.1"/>
    </source>
</evidence>
<evidence type="ECO:0008006" key="4">
    <source>
        <dbReference type="Google" id="ProtNLM"/>
    </source>
</evidence>
<dbReference type="InterPro" id="IPR002347">
    <property type="entry name" value="SDR_fam"/>
</dbReference>
<name>A0A381NEW0_9ZZZZ</name>
<evidence type="ECO:0000256" key="2">
    <source>
        <dbReference type="ARBA" id="ARBA00023002"/>
    </source>
</evidence>
<dbReference type="InterPro" id="IPR036291">
    <property type="entry name" value="NAD(P)-bd_dom_sf"/>
</dbReference>
<evidence type="ECO:0000256" key="1">
    <source>
        <dbReference type="ARBA" id="ARBA00006484"/>
    </source>
</evidence>
<comment type="similarity">
    <text evidence="1">Belongs to the short-chain dehydrogenases/reductases (SDR) family.</text>
</comment>
<dbReference type="Pfam" id="PF00106">
    <property type="entry name" value="adh_short"/>
    <property type="match status" value="1"/>
</dbReference>
<protein>
    <recommendedName>
        <fullName evidence="4">YciK family oxidoreductase</fullName>
    </recommendedName>
</protein>
<dbReference type="GO" id="GO:0016491">
    <property type="term" value="F:oxidoreductase activity"/>
    <property type="evidence" value="ECO:0007669"/>
    <property type="project" value="UniProtKB-KW"/>
</dbReference>
<sequence length="251" mass="27491">MKSSLIDYQYSSNILKNKNLLITGSTDGIGRALAIKASKLGAQVILHGKNKSKLENLYDEIKKLPDVACPSIALLDLANADENDYINLAKNIEGEFGKLDGLVHNSAILGNLSSIEQYDPAEWQMVIHINLTAPFVLTQVLLSCLKQAKHSSIIFTTSSVGKLGKAFWGAYSVSKFGIEGLNQILAEENKHTSLRVNCIDPGPVNTKMRLQAYPGENRKNLKNPDDILPAYIFLLGDDSIDLSGNSYTLQQ</sequence>
<dbReference type="PANTHER" id="PTHR42901">
    <property type="entry name" value="ALCOHOL DEHYDROGENASE"/>
    <property type="match status" value="1"/>
</dbReference>
<proteinExistence type="inferred from homology"/>
<dbReference type="AlphaFoldDB" id="A0A381NEW0"/>
<gene>
    <name evidence="3" type="ORF">METZ01_LOCUS5969</name>
</gene>
<organism evidence="3">
    <name type="scientific">marine metagenome</name>
    <dbReference type="NCBI Taxonomy" id="408172"/>
    <lineage>
        <taxon>unclassified sequences</taxon>
        <taxon>metagenomes</taxon>
        <taxon>ecological metagenomes</taxon>
    </lineage>
</organism>
<dbReference type="InterPro" id="IPR020904">
    <property type="entry name" value="Sc_DH/Rdtase_CS"/>
</dbReference>
<dbReference type="PANTHER" id="PTHR42901:SF1">
    <property type="entry name" value="ALCOHOL DEHYDROGENASE"/>
    <property type="match status" value="1"/>
</dbReference>
<reference evidence="3" key="1">
    <citation type="submission" date="2018-05" db="EMBL/GenBank/DDBJ databases">
        <authorList>
            <person name="Lanie J.A."/>
            <person name="Ng W.-L."/>
            <person name="Kazmierczak K.M."/>
            <person name="Andrzejewski T.M."/>
            <person name="Davidsen T.M."/>
            <person name="Wayne K.J."/>
            <person name="Tettelin H."/>
            <person name="Glass J.I."/>
            <person name="Rusch D."/>
            <person name="Podicherti R."/>
            <person name="Tsui H.-C.T."/>
            <person name="Winkler M.E."/>
        </authorList>
    </citation>
    <scope>NUCLEOTIDE SEQUENCE</scope>
</reference>
<dbReference type="Gene3D" id="3.40.50.720">
    <property type="entry name" value="NAD(P)-binding Rossmann-like Domain"/>
    <property type="match status" value="1"/>
</dbReference>
<accession>A0A381NEW0</accession>
<dbReference type="NCBIfam" id="NF006509">
    <property type="entry name" value="PRK08945.1"/>
    <property type="match status" value="1"/>
</dbReference>